<accession>A0A9J5Y8A2</accession>
<protein>
    <submittedName>
        <fullName evidence="2">Uncharacterized protein</fullName>
    </submittedName>
</protein>
<dbReference type="AlphaFoldDB" id="A0A9J5Y8A2"/>
<sequence>MKNEGKFEGLPTSSKDSISAAGEESNNISGQLTPTSIHCPSPLIEGDIDPLFPPISIFNQNGRGSKKHRKRGFTDMEMQ</sequence>
<dbReference type="EMBL" id="JACXVP010000007">
    <property type="protein sequence ID" value="KAG5596135.1"/>
    <property type="molecule type" value="Genomic_DNA"/>
</dbReference>
<comment type="caution">
    <text evidence="2">The sequence shown here is derived from an EMBL/GenBank/DDBJ whole genome shotgun (WGS) entry which is preliminary data.</text>
</comment>
<keyword evidence="3" id="KW-1185">Reference proteome</keyword>
<evidence type="ECO:0000313" key="2">
    <source>
        <dbReference type="EMBL" id="KAG5596135.1"/>
    </source>
</evidence>
<evidence type="ECO:0000313" key="3">
    <source>
        <dbReference type="Proteomes" id="UP000824120"/>
    </source>
</evidence>
<evidence type="ECO:0000256" key="1">
    <source>
        <dbReference type="SAM" id="MobiDB-lite"/>
    </source>
</evidence>
<dbReference type="Proteomes" id="UP000824120">
    <property type="component" value="Chromosome 7"/>
</dbReference>
<feature type="region of interest" description="Disordered" evidence="1">
    <location>
        <begin position="1"/>
        <end position="79"/>
    </location>
</feature>
<feature type="compositionally biased region" description="Polar residues" evidence="1">
    <location>
        <begin position="24"/>
        <end position="38"/>
    </location>
</feature>
<proteinExistence type="predicted"/>
<name>A0A9J5Y8A2_SOLCO</name>
<organism evidence="2 3">
    <name type="scientific">Solanum commersonii</name>
    <name type="common">Commerson's wild potato</name>
    <name type="synonym">Commerson's nightshade</name>
    <dbReference type="NCBI Taxonomy" id="4109"/>
    <lineage>
        <taxon>Eukaryota</taxon>
        <taxon>Viridiplantae</taxon>
        <taxon>Streptophyta</taxon>
        <taxon>Embryophyta</taxon>
        <taxon>Tracheophyta</taxon>
        <taxon>Spermatophyta</taxon>
        <taxon>Magnoliopsida</taxon>
        <taxon>eudicotyledons</taxon>
        <taxon>Gunneridae</taxon>
        <taxon>Pentapetalae</taxon>
        <taxon>asterids</taxon>
        <taxon>lamiids</taxon>
        <taxon>Solanales</taxon>
        <taxon>Solanaceae</taxon>
        <taxon>Solanoideae</taxon>
        <taxon>Solaneae</taxon>
        <taxon>Solanum</taxon>
    </lineage>
</organism>
<reference evidence="2 3" key="1">
    <citation type="submission" date="2020-09" db="EMBL/GenBank/DDBJ databases">
        <title>De no assembly of potato wild relative species, Solanum commersonii.</title>
        <authorList>
            <person name="Cho K."/>
        </authorList>
    </citation>
    <scope>NUCLEOTIDE SEQUENCE [LARGE SCALE GENOMIC DNA]</scope>
    <source>
        <strain evidence="2">LZ3.2</strain>
        <tissue evidence="2">Leaf</tissue>
    </source>
</reference>
<gene>
    <name evidence="2" type="ORF">H5410_037367</name>
</gene>